<evidence type="ECO:0000259" key="1">
    <source>
        <dbReference type="Pfam" id="PF26063"/>
    </source>
</evidence>
<dbReference type="InterPro" id="IPR058769">
    <property type="entry name" value="MCMDC2_N"/>
</dbReference>
<reference evidence="3" key="1">
    <citation type="submission" date="2025-08" db="UniProtKB">
        <authorList>
            <consortium name="RefSeq"/>
        </authorList>
    </citation>
    <scope>IDENTIFICATION</scope>
</reference>
<organism evidence="2 3">
    <name type="scientific">Aplysia californica</name>
    <name type="common">California sea hare</name>
    <dbReference type="NCBI Taxonomy" id="6500"/>
    <lineage>
        <taxon>Eukaryota</taxon>
        <taxon>Metazoa</taxon>
        <taxon>Spiralia</taxon>
        <taxon>Lophotrochozoa</taxon>
        <taxon>Mollusca</taxon>
        <taxon>Gastropoda</taxon>
        <taxon>Heterobranchia</taxon>
        <taxon>Euthyneura</taxon>
        <taxon>Tectipleura</taxon>
        <taxon>Aplysiida</taxon>
        <taxon>Aplysioidea</taxon>
        <taxon>Aplysiidae</taxon>
        <taxon>Aplysia</taxon>
    </lineage>
</organism>
<accession>A0ABM1VZW4</accession>
<evidence type="ECO:0000313" key="3">
    <source>
        <dbReference type="RefSeq" id="XP_035827957.1"/>
    </source>
</evidence>
<proteinExistence type="predicted"/>
<dbReference type="GeneID" id="101852432"/>
<dbReference type="RefSeq" id="XP_035827957.1">
    <property type="nucleotide sequence ID" value="XM_035972064.1"/>
</dbReference>
<dbReference type="Proteomes" id="UP000694888">
    <property type="component" value="Unplaced"/>
</dbReference>
<evidence type="ECO:0000313" key="2">
    <source>
        <dbReference type="Proteomes" id="UP000694888"/>
    </source>
</evidence>
<gene>
    <name evidence="3" type="primary">LOC101852432</name>
</gene>
<protein>
    <submittedName>
        <fullName evidence="3">Minichromosome maintenance domain-containing protein 2-like</fullName>
    </submittedName>
</protein>
<name>A0ABM1VZW4_APLCA</name>
<feature type="domain" description="MCMDC2 N-terminal" evidence="1">
    <location>
        <begin position="21"/>
        <end position="126"/>
    </location>
</feature>
<keyword evidence="2" id="KW-1185">Reference proteome</keyword>
<sequence>MSVLSNSFHMTHFLERLDQLQSVVLYLSEKNEFVKLKEELDVQVRQEFDDFEIQPQQQSLIYRFIIDVDLSALLEKNAPLGNTVLLSALEGTNLFQEVLFGHCRANELLPPDVTSSQIFTKLQVTNFPVILHHLQVERVSDLTKFLDYPGFVRLVGITTGVSGPAKYTHLKVYTITQNVCPEEECEGHYGNRYIRTHVPGASETQIIRSDFRCRLCGEVLEEVTASRILSDKVVAELVPVRLCGPAQREVLGEGRLQAVPVFVRDNLVEKVELGRMYEVIGICRSDVQGGTISIALEANNISEMEKVKISSVDLLPKSVRDAYKGYTEFVHLFHVILACLVITAK</sequence>
<dbReference type="Pfam" id="PF26063">
    <property type="entry name" value="MCMDC2_N"/>
    <property type="match status" value="1"/>
</dbReference>